<dbReference type="PANTHER" id="PTHR42879:SF2">
    <property type="entry name" value="3-OXOACYL-[ACYL-CARRIER-PROTEIN] REDUCTASE FABG"/>
    <property type="match status" value="1"/>
</dbReference>
<evidence type="ECO:0000313" key="10">
    <source>
        <dbReference type="Proteomes" id="UP000291130"/>
    </source>
</evidence>
<dbReference type="NCBIfam" id="NF009466">
    <property type="entry name" value="PRK12826.1-2"/>
    <property type="match status" value="1"/>
</dbReference>
<dbReference type="SUPFAM" id="SSF51735">
    <property type="entry name" value="NAD(P)-binding Rossmann-fold domains"/>
    <property type="match status" value="1"/>
</dbReference>
<dbReference type="InterPro" id="IPR002347">
    <property type="entry name" value="SDR_fam"/>
</dbReference>
<dbReference type="PRINTS" id="PR00080">
    <property type="entry name" value="SDRFAMILY"/>
</dbReference>
<dbReference type="InterPro" id="IPR011285">
    <property type="entry name" value="FabG-rel"/>
</dbReference>
<dbReference type="FunFam" id="3.40.50.720:FF:000173">
    <property type="entry name" value="3-oxoacyl-[acyl-carrier protein] reductase"/>
    <property type="match status" value="1"/>
</dbReference>
<dbReference type="InterPro" id="IPR036291">
    <property type="entry name" value="NAD(P)-bd_dom_sf"/>
</dbReference>
<evidence type="ECO:0000256" key="7">
    <source>
        <dbReference type="ARBA" id="ARBA00073443"/>
    </source>
</evidence>
<dbReference type="PRINTS" id="PR00081">
    <property type="entry name" value="GDHRDH"/>
</dbReference>
<evidence type="ECO:0000256" key="3">
    <source>
        <dbReference type="ARBA" id="ARBA00042907"/>
    </source>
</evidence>
<evidence type="ECO:0000256" key="5">
    <source>
        <dbReference type="ARBA" id="ARBA00060518"/>
    </source>
</evidence>
<accession>A0A411MDD0</accession>
<dbReference type="GO" id="GO:0018511">
    <property type="term" value="F:2,3-dihydroxy-2,3-dihydro-p-cumate dehydrogenase activity"/>
    <property type="evidence" value="ECO:0007669"/>
    <property type="project" value="UniProtKB-EC"/>
</dbReference>
<dbReference type="EMBL" id="CP035952">
    <property type="protein sequence ID" value="QBF24709.1"/>
    <property type="molecule type" value="Genomic_DNA"/>
</dbReference>
<dbReference type="OrthoDB" id="9804774at2"/>
<evidence type="ECO:0000256" key="2">
    <source>
        <dbReference type="ARBA" id="ARBA00023002"/>
    </source>
</evidence>
<dbReference type="NCBIfam" id="NF004200">
    <property type="entry name" value="PRK05653.1-5"/>
    <property type="match status" value="1"/>
</dbReference>
<protein>
    <recommendedName>
        <fullName evidence="7">2,3-dihydroxy-2,3-dihydro-p-cumate dehydrogenase</fullName>
        <ecNumber evidence="6">1.3.1.58</ecNumber>
    </recommendedName>
    <alternativeName>
        <fullName evidence="3">Biphenyl-2,3-dihydro-2,3-diol dehydrogenase</fullName>
    </alternativeName>
</protein>
<evidence type="ECO:0000256" key="4">
    <source>
        <dbReference type="ARBA" id="ARBA00050226"/>
    </source>
</evidence>
<keyword evidence="2 9" id="KW-0560">Oxidoreductase</keyword>
<dbReference type="PANTHER" id="PTHR42879">
    <property type="entry name" value="3-OXOACYL-(ACYL-CARRIER-PROTEIN) REDUCTASE"/>
    <property type="match status" value="1"/>
</dbReference>
<dbReference type="Proteomes" id="UP000291130">
    <property type="component" value="Chromosome"/>
</dbReference>
<evidence type="ECO:0000256" key="1">
    <source>
        <dbReference type="ARBA" id="ARBA00006484"/>
    </source>
</evidence>
<feature type="domain" description="Ketoreductase" evidence="8">
    <location>
        <begin position="3"/>
        <end position="189"/>
    </location>
</feature>
<evidence type="ECO:0000256" key="6">
    <source>
        <dbReference type="ARBA" id="ARBA00066455"/>
    </source>
</evidence>
<dbReference type="EC" id="1.3.1.58" evidence="6"/>
<dbReference type="SMART" id="SM00822">
    <property type="entry name" value="PKS_KR"/>
    <property type="match status" value="1"/>
</dbReference>
<comment type="pathway">
    <text evidence="5">Aromatic compound metabolism; p-cumate degradation; acetaldehyde and pyruvate from p-cumate: step 2/7.</text>
</comment>
<proteinExistence type="inferred from homology"/>
<dbReference type="AlphaFoldDB" id="A0A411MDD0"/>
<dbReference type="InterPro" id="IPR050259">
    <property type="entry name" value="SDR"/>
</dbReference>
<dbReference type="NCBIfam" id="TIGR01831">
    <property type="entry name" value="fabG_rel"/>
    <property type="match status" value="1"/>
</dbReference>
<reference evidence="9 10" key="1">
    <citation type="submission" date="2019-02" db="EMBL/GenBank/DDBJ databases">
        <title>Complete genome sequence of Pseudomonas sp. SNU WT1 isolated from rainbow trout.</title>
        <authorList>
            <person name="Oh W.T."/>
            <person name="Park S.C."/>
        </authorList>
    </citation>
    <scope>NUCLEOTIDE SEQUENCE [LARGE SCALE GENOMIC DNA]</scope>
    <source>
        <strain evidence="9 10">SNU WT1</strain>
    </source>
</reference>
<comment type="similarity">
    <text evidence="1">Belongs to the short-chain dehydrogenases/reductases (SDR) family.</text>
</comment>
<dbReference type="CDD" id="cd05333">
    <property type="entry name" value="BKR_SDR_c"/>
    <property type="match status" value="1"/>
</dbReference>
<keyword evidence="10" id="KW-1185">Reference proteome</keyword>
<dbReference type="Gene3D" id="3.40.50.720">
    <property type="entry name" value="NAD(P)-binding Rossmann-like Domain"/>
    <property type="match status" value="1"/>
</dbReference>
<sequence length="242" mass="25756">MTDTILVTGSSRGIGRAIALRLARAGFDLVLHCRSGRSEADAVAEEVRGLGQQARVLQFDVADRAACAAILSDDVQTHGAYYGVVCNAGLTRDGAFPALSEEDWDQVLRTNLDGFYNVLHPLMMPMIRRRKAGRIVCITSVSGMIGNRGQVNYSASKAGVIGAAKALAIELGKRKITVNCVAPGLIDTAMLDEHVPVEELLKMIPAQRMGTPEEVAGAVNFLMSAEAAYITRQVLAVNGGLC</sequence>
<evidence type="ECO:0000313" key="9">
    <source>
        <dbReference type="EMBL" id="QBF24709.1"/>
    </source>
</evidence>
<dbReference type="InterPro" id="IPR057326">
    <property type="entry name" value="KR_dom"/>
</dbReference>
<dbReference type="Pfam" id="PF13561">
    <property type="entry name" value="adh_short_C2"/>
    <property type="match status" value="1"/>
</dbReference>
<dbReference type="RefSeq" id="WP_130262506.1">
    <property type="nucleotide sequence ID" value="NZ_CP035952.1"/>
</dbReference>
<dbReference type="KEGG" id="ptk:EXN22_03025"/>
<gene>
    <name evidence="9" type="primary">fabG</name>
    <name evidence="9" type="ORF">EXN22_03025</name>
</gene>
<evidence type="ECO:0000259" key="8">
    <source>
        <dbReference type="SMART" id="SM00822"/>
    </source>
</evidence>
<name>A0A411MDD0_9PSED</name>
<comment type="catalytic activity">
    <reaction evidence="4">
        <text>(2R,3S)-2,3-dihydroxy-2,3-dihydro-p-cumate + NAD(+) = 2,3-dihydroxy-p-cumate + NADH + H(+)</text>
        <dbReference type="Rhea" id="RHEA:23772"/>
        <dbReference type="ChEBI" id="CHEBI:15378"/>
        <dbReference type="ChEBI" id="CHEBI:36647"/>
        <dbReference type="ChEBI" id="CHEBI:57540"/>
        <dbReference type="ChEBI" id="CHEBI:57945"/>
        <dbReference type="ChEBI" id="CHEBI:58420"/>
        <dbReference type="EC" id="1.3.1.58"/>
    </reaction>
</comment>
<organism evidence="9 10">
    <name type="scientific">Pseudomonas tructae</name>
    <dbReference type="NCBI Taxonomy" id="2518644"/>
    <lineage>
        <taxon>Bacteria</taxon>
        <taxon>Pseudomonadati</taxon>
        <taxon>Pseudomonadota</taxon>
        <taxon>Gammaproteobacteria</taxon>
        <taxon>Pseudomonadales</taxon>
        <taxon>Pseudomonadaceae</taxon>
        <taxon>Pseudomonas</taxon>
    </lineage>
</organism>